<dbReference type="AlphaFoldDB" id="A0A8S4RLW8"/>
<organism evidence="1 2">
    <name type="scientific">Pararge aegeria aegeria</name>
    <dbReference type="NCBI Taxonomy" id="348720"/>
    <lineage>
        <taxon>Eukaryota</taxon>
        <taxon>Metazoa</taxon>
        <taxon>Ecdysozoa</taxon>
        <taxon>Arthropoda</taxon>
        <taxon>Hexapoda</taxon>
        <taxon>Insecta</taxon>
        <taxon>Pterygota</taxon>
        <taxon>Neoptera</taxon>
        <taxon>Endopterygota</taxon>
        <taxon>Lepidoptera</taxon>
        <taxon>Glossata</taxon>
        <taxon>Ditrysia</taxon>
        <taxon>Papilionoidea</taxon>
        <taxon>Nymphalidae</taxon>
        <taxon>Satyrinae</taxon>
        <taxon>Satyrini</taxon>
        <taxon>Parargina</taxon>
        <taxon>Pararge</taxon>
    </lineage>
</organism>
<dbReference type="OrthoDB" id="407509at2759"/>
<reference evidence="1" key="1">
    <citation type="submission" date="2022-03" db="EMBL/GenBank/DDBJ databases">
        <authorList>
            <person name="Lindestad O."/>
        </authorList>
    </citation>
    <scope>NUCLEOTIDE SEQUENCE</scope>
</reference>
<gene>
    <name evidence="1" type="primary">jg9847</name>
    <name evidence="1" type="ORF">PAEG_LOCUS15624</name>
</gene>
<name>A0A8S4RLW8_9NEOP</name>
<keyword evidence="2" id="KW-1185">Reference proteome</keyword>
<accession>A0A8S4RLW8</accession>
<dbReference type="EMBL" id="CAKXAJ010025363">
    <property type="protein sequence ID" value="CAH2238559.1"/>
    <property type="molecule type" value="Genomic_DNA"/>
</dbReference>
<sequence length="115" mass="13467">MGRAHSSEKGWTLGCQGAGIAAPICTACIITDVTYIIKKLKWKWVGHLMRRKKENRAKDITEWYPRDGKRRRGRQFRRWEDDLRATAGPLWTRKTHDREAWKNLGEAYAKQNNQA</sequence>
<proteinExistence type="predicted"/>
<evidence type="ECO:0000313" key="2">
    <source>
        <dbReference type="Proteomes" id="UP000838756"/>
    </source>
</evidence>
<comment type="caution">
    <text evidence="1">The sequence shown here is derived from an EMBL/GenBank/DDBJ whole genome shotgun (WGS) entry which is preliminary data.</text>
</comment>
<protein>
    <submittedName>
        <fullName evidence="1">Jg9847 protein</fullName>
    </submittedName>
</protein>
<dbReference type="Proteomes" id="UP000838756">
    <property type="component" value="Unassembled WGS sequence"/>
</dbReference>
<evidence type="ECO:0000313" key="1">
    <source>
        <dbReference type="EMBL" id="CAH2238559.1"/>
    </source>
</evidence>